<evidence type="ECO:0000313" key="2">
    <source>
        <dbReference type="Proteomes" id="UP000708148"/>
    </source>
</evidence>
<dbReference type="EMBL" id="CAJHUC010000499">
    <property type="protein sequence ID" value="CAD7696543.1"/>
    <property type="molecule type" value="Genomic_DNA"/>
</dbReference>
<organism evidence="1 2">
    <name type="scientific">Ostreobium quekettii</name>
    <dbReference type="NCBI Taxonomy" id="121088"/>
    <lineage>
        <taxon>Eukaryota</taxon>
        <taxon>Viridiplantae</taxon>
        <taxon>Chlorophyta</taxon>
        <taxon>core chlorophytes</taxon>
        <taxon>Ulvophyceae</taxon>
        <taxon>TCBD clade</taxon>
        <taxon>Bryopsidales</taxon>
        <taxon>Ostreobineae</taxon>
        <taxon>Ostreobiaceae</taxon>
        <taxon>Ostreobium</taxon>
    </lineage>
</organism>
<gene>
    <name evidence="1" type="ORF">OSTQU699_LOCUS1904</name>
</gene>
<keyword evidence="2" id="KW-1185">Reference proteome</keyword>
<accession>A0A8S1IP68</accession>
<evidence type="ECO:0000313" key="1">
    <source>
        <dbReference type="EMBL" id="CAD7696543.1"/>
    </source>
</evidence>
<dbReference type="Proteomes" id="UP000708148">
    <property type="component" value="Unassembled WGS sequence"/>
</dbReference>
<protein>
    <submittedName>
        <fullName evidence="1">Uncharacterized protein</fullName>
    </submittedName>
</protein>
<proteinExistence type="predicted"/>
<sequence>MAGRGARTGIHEGQTKSQVPQLNDLAKKVQLDRKDVLQWMKDFSQKPERCDIVTCRIWPSHAWLRICIVLAMMKHFVQWAPPNHFVGNIVSRAEDVAGLYLVWHE</sequence>
<dbReference type="AlphaFoldDB" id="A0A8S1IP68"/>
<name>A0A8S1IP68_9CHLO</name>
<comment type="caution">
    <text evidence="1">The sequence shown here is derived from an EMBL/GenBank/DDBJ whole genome shotgun (WGS) entry which is preliminary data.</text>
</comment>
<reference evidence="1" key="1">
    <citation type="submission" date="2020-12" db="EMBL/GenBank/DDBJ databases">
        <authorList>
            <person name="Iha C."/>
        </authorList>
    </citation>
    <scope>NUCLEOTIDE SEQUENCE</scope>
</reference>